<feature type="transmembrane region" description="Helical" evidence="1">
    <location>
        <begin position="188"/>
        <end position="209"/>
    </location>
</feature>
<evidence type="ECO:0000313" key="2">
    <source>
        <dbReference type="EMBL" id="OTN77941.1"/>
    </source>
</evidence>
<accession>A0A242AB40</accession>
<dbReference type="Proteomes" id="UP000195043">
    <property type="component" value="Unassembled WGS sequence"/>
</dbReference>
<keyword evidence="1" id="KW-0812">Transmembrane</keyword>
<proteinExistence type="predicted"/>
<evidence type="ECO:0000256" key="1">
    <source>
        <dbReference type="SAM" id="Phobius"/>
    </source>
</evidence>
<dbReference type="OrthoDB" id="1958056at2"/>
<dbReference type="AlphaFoldDB" id="A0A242AB40"/>
<keyword evidence="1" id="KW-1133">Transmembrane helix</keyword>
<protein>
    <submittedName>
        <fullName evidence="2">Uncharacterized protein</fullName>
    </submittedName>
</protein>
<sequence>MSKGLFWYFTHFTSKKIIMITLIVLSMLTILDALYVGVFSKEELIIHSGLGYGQGYVHLLDFVKILILHCTPIYFISMVMAEDAFSNNALIIRLGNFRRSFRQMQIVHFFVITVYVLLYAIFVASITFIFSTDTSYFSVTDILETNQGFFIHVPVLQLLFITSILKICELMTLQMFYLMIYAFSKNTVVSFLSCIGLYSLLFFNLSIYLPVGISSIQRLVMLGQKFVPASVVAAGILLVSFVVGYFIIWKKGFRHVFSR</sequence>
<dbReference type="STRING" id="1834191.A5886_003042"/>
<gene>
    <name evidence="2" type="ORF">A5886_003042</name>
</gene>
<keyword evidence="3" id="KW-1185">Reference proteome</keyword>
<reference evidence="2 3" key="1">
    <citation type="submission" date="2017-05" db="EMBL/GenBank/DDBJ databases">
        <title>The Genome Sequence of Enterococcus sp. 8G7_MSG3316.</title>
        <authorList>
            <consortium name="The Broad Institute Genomics Platform"/>
            <consortium name="The Broad Institute Genomic Center for Infectious Diseases"/>
            <person name="Earl A."/>
            <person name="Manson A."/>
            <person name="Schwartman J."/>
            <person name="Gilmore M."/>
            <person name="Abouelleil A."/>
            <person name="Cao P."/>
            <person name="Chapman S."/>
            <person name="Cusick C."/>
            <person name="Shea T."/>
            <person name="Young S."/>
            <person name="Neafsey D."/>
            <person name="Nusbaum C."/>
            <person name="Birren B."/>
        </authorList>
    </citation>
    <scope>NUCLEOTIDE SEQUENCE [LARGE SCALE GENOMIC DNA]</scope>
    <source>
        <strain evidence="2 3">8G7_MSG3316</strain>
    </source>
</reference>
<comment type="caution">
    <text evidence="2">The sequence shown here is derived from an EMBL/GenBank/DDBJ whole genome shotgun (WGS) entry which is preliminary data.</text>
</comment>
<feature type="transmembrane region" description="Helical" evidence="1">
    <location>
        <begin position="149"/>
        <end position="168"/>
    </location>
</feature>
<organism evidence="2 3">
    <name type="scientific">Candidatus Enterococcus testudinis</name>
    <dbReference type="NCBI Taxonomy" id="1834191"/>
    <lineage>
        <taxon>Bacteria</taxon>
        <taxon>Bacillati</taxon>
        <taxon>Bacillota</taxon>
        <taxon>Bacilli</taxon>
        <taxon>Lactobacillales</taxon>
        <taxon>Enterococcaceae</taxon>
        <taxon>Enterococcus</taxon>
    </lineage>
</organism>
<name>A0A242AB40_9ENTE</name>
<dbReference type="RefSeq" id="WP_086275890.1">
    <property type="nucleotide sequence ID" value="NZ_NGKU01000001.1"/>
</dbReference>
<evidence type="ECO:0000313" key="3">
    <source>
        <dbReference type="Proteomes" id="UP000195043"/>
    </source>
</evidence>
<dbReference type="EMBL" id="NGKU01000001">
    <property type="protein sequence ID" value="OTN77941.1"/>
    <property type="molecule type" value="Genomic_DNA"/>
</dbReference>
<feature type="transmembrane region" description="Helical" evidence="1">
    <location>
        <begin position="106"/>
        <end position="129"/>
    </location>
</feature>
<feature type="transmembrane region" description="Helical" evidence="1">
    <location>
        <begin position="20"/>
        <end position="39"/>
    </location>
</feature>
<feature type="transmembrane region" description="Helical" evidence="1">
    <location>
        <begin position="59"/>
        <end position="85"/>
    </location>
</feature>
<feature type="transmembrane region" description="Helical" evidence="1">
    <location>
        <begin position="229"/>
        <end position="249"/>
    </location>
</feature>
<keyword evidence="1" id="KW-0472">Membrane</keyword>